<evidence type="ECO:0000313" key="3">
    <source>
        <dbReference type="Proteomes" id="UP000243498"/>
    </source>
</evidence>
<dbReference type="OrthoDB" id="4940945at2759"/>
<keyword evidence="1" id="KW-0732">Signal</keyword>
<gene>
    <name evidence="2" type="ORF">NOR_07752</name>
</gene>
<name>A0A166XLJ9_METRR</name>
<feature type="signal peptide" evidence="1">
    <location>
        <begin position="1"/>
        <end position="16"/>
    </location>
</feature>
<evidence type="ECO:0008006" key="4">
    <source>
        <dbReference type="Google" id="ProtNLM"/>
    </source>
</evidence>
<keyword evidence="3" id="KW-1185">Reference proteome</keyword>
<sequence>MKTTFILGLFTGGILAATAAEGPKPVSEVSATNAFAQDSFSVSAGAGSPDAYCGGLSFRNCNYACGRLGYRCWTCTSSYCYCSNSGC</sequence>
<organism evidence="2 3">
    <name type="scientific">Metarhizium rileyi (strain RCEF 4871)</name>
    <name type="common">Nomuraea rileyi</name>
    <dbReference type="NCBI Taxonomy" id="1649241"/>
    <lineage>
        <taxon>Eukaryota</taxon>
        <taxon>Fungi</taxon>
        <taxon>Dikarya</taxon>
        <taxon>Ascomycota</taxon>
        <taxon>Pezizomycotina</taxon>
        <taxon>Sordariomycetes</taxon>
        <taxon>Hypocreomycetidae</taxon>
        <taxon>Hypocreales</taxon>
        <taxon>Clavicipitaceae</taxon>
        <taxon>Metarhizium</taxon>
    </lineage>
</organism>
<evidence type="ECO:0000313" key="2">
    <source>
        <dbReference type="EMBL" id="OAA35944.1"/>
    </source>
</evidence>
<dbReference type="AlphaFoldDB" id="A0A166XLJ9"/>
<accession>A0A166XLJ9</accession>
<dbReference type="EMBL" id="AZHC01000038">
    <property type="protein sequence ID" value="OAA35944.1"/>
    <property type="molecule type" value="Genomic_DNA"/>
</dbReference>
<evidence type="ECO:0000256" key="1">
    <source>
        <dbReference type="SAM" id="SignalP"/>
    </source>
</evidence>
<feature type="chain" id="PRO_5007882404" description="Invertebrate defensins family profile domain-containing protein" evidence="1">
    <location>
        <begin position="17"/>
        <end position="87"/>
    </location>
</feature>
<dbReference type="Proteomes" id="UP000243498">
    <property type="component" value="Unassembled WGS sequence"/>
</dbReference>
<proteinExistence type="predicted"/>
<reference evidence="2 3" key="1">
    <citation type="journal article" date="2016" name="Genome Biol. Evol.">
        <title>Divergent and convergent evolution of fungal pathogenicity.</title>
        <authorList>
            <person name="Shang Y."/>
            <person name="Xiao G."/>
            <person name="Zheng P."/>
            <person name="Cen K."/>
            <person name="Zhan S."/>
            <person name="Wang C."/>
        </authorList>
    </citation>
    <scope>NUCLEOTIDE SEQUENCE [LARGE SCALE GENOMIC DNA]</scope>
    <source>
        <strain evidence="2 3">RCEF 4871</strain>
    </source>
</reference>
<comment type="caution">
    <text evidence="2">The sequence shown here is derived from an EMBL/GenBank/DDBJ whole genome shotgun (WGS) entry which is preliminary data.</text>
</comment>
<protein>
    <recommendedName>
        <fullName evidence="4">Invertebrate defensins family profile domain-containing protein</fullName>
    </recommendedName>
</protein>